<keyword evidence="2" id="KW-1133">Transmembrane helix</keyword>
<evidence type="ECO:0000313" key="3">
    <source>
        <dbReference type="Proteomes" id="UP000887575"/>
    </source>
</evidence>
<accession>A0AAF3EXB9</accession>
<sequence>MTKASDGDGLVFKYFEPWVLGVLAALLVILVVVAFIAGCIDFRTRRIKYNKLPEAAYHSPHTLRVQTSASESEVDNQAEAERRRMAKRDRFRKAVCEAYEESGRPLPKSVQDKPMRTAHQPEERTISPPNENERAILDGRVAEEHKESESSNRESSSMMSRLFSTLKKKRDSGSLSERDTAAKTPNLIDLSDEKKE</sequence>
<reference evidence="4" key="1">
    <citation type="submission" date="2024-02" db="UniProtKB">
        <authorList>
            <consortium name="WormBaseParasite"/>
        </authorList>
    </citation>
    <scope>IDENTIFICATION</scope>
</reference>
<evidence type="ECO:0000313" key="4">
    <source>
        <dbReference type="WBParaSite" id="MBELARI_LOCUS18741"/>
    </source>
</evidence>
<organism evidence="3 4">
    <name type="scientific">Mesorhabditis belari</name>
    <dbReference type="NCBI Taxonomy" id="2138241"/>
    <lineage>
        <taxon>Eukaryota</taxon>
        <taxon>Metazoa</taxon>
        <taxon>Ecdysozoa</taxon>
        <taxon>Nematoda</taxon>
        <taxon>Chromadorea</taxon>
        <taxon>Rhabditida</taxon>
        <taxon>Rhabditina</taxon>
        <taxon>Rhabditomorpha</taxon>
        <taxon>Rhabditoidea</taxon>
        <taxon>Rhabditidae</taxon>
        <taxon>Mesorhabditinae</taxon>
        <taxon>Mesorhabditis</taxon>
    </lineage>
</organism>
<feature type="region of interest" description="Disordered" evidence="1">
    <location>
        <begin position="63"/>
        <end position="86"/>
    </location>
</feature>
<keyword evidence="3" id="KW-1185">Reference proteome</keyword>
<evidence type="ECO:0000256" key="1">
    <source>
        <dbReference type="SAM" id="MobiDB-lite"/>
    </source>
</evidence>
<dbReference type="Proteomes" id="UP000887575">
    <property type="component" value="Unassembled WGS sequence"/>
</dbReference>
<dbReference type="WBParaSite" id="MBELARI_LOCUS18741">
    <property type="protein sequence ID" value="MBELARI_LOCUS18741"/>
    <property type="gene ID" value="MBELARI_LOCUS18741"/>
</dbReference>
<keyword evidence="2" id="KW-0812">Transmembrane</keyword>
<evidence type="ECO:0000256" key="2">
    <source>
        <dbReference type="SAM" id="Phobius"/>
    </source>
</evidence>
<feature type="region of interest" description="Disordered" evidence="1">
    <location>
        <begin position="102"/>
        <end position="196"/>
    </location>
</feature>
<protein>
    <submittedName>
        <fullName evidence="4">Uncharacterized protein</fullName>
    </submittedName>
</protein>
<name>A0AAF3EXB9_9BILA</name>
<feature type="transmembrane region" description="Helical" evidence="2">
    <location>
        <begin position="18"/>
        <end position="42"/>
    </location>
</feature>
<feature type="compositionally biased region" description="Basic and acidic residues" evidence="1">
    <location>
        <begin position="110"/>
        <end position="152"/>
    </location>
</feature>
<dbReference type="AlphaFoldDB" id="A0AAF3EXB9"/>
<keyword evidence="2" id="KW-0472">Membrane</keyword>
<proteinExistence type="predicted"/>